<dbReference type="InterPro" id="IPR003797">
    <property type="entry name" value="DegV"/>
</dbReference>
<dbReference type="EMBL" id="VSSQ01000106">
    <property type="protein sequence ID" value="MPL77339.1"/>
    <property type="molecule type" value="Genomic_DNA"/>
</dbReference>
<keyword evidence="1" id="KW-0446">Lipid-binding</keyword>
<dbReference type="PROSITE" id="PS51482">
    <property type="entry name" value="DEGV"/>
    <property type="match status" value="1"/>
</dbReference>
<dbReference type="AlphaFoldDB" id="A0A644UEQ3"/>
<protein>
    <submittedName>
        <fullName evidence="2">Protein DegV</fullName>
    </submittedName>
</protein>
<name>A0A644UEQ3_9ZZZZ</name>
<evidence type="ECO:0000256" key="1">
    <source>
        <dbReference type="ARBA" id="ARBA00023121"/>
    </source>
</evidence>
<gene>
    <name evidence="2" type="primary">degV_7</name>
    <name evidence="2" type="ORF">SDC9_23194</name>
</gene>
<dbReference type="SUPFAM" id="SSF82549">
    <property type="entry name" value="DAK1/DegV-like"/>
    <property type="match status" value="1"/>
</dbReference>
<accession>A0A644UEQ3</accession>
<organism evidence="2">
    <name type="scientific">bioreactor metagenome</name>
    <dbReference type="NCBI Taxonomy" id="1076179"/>
    <lineage>
        <taxon>unclassified sequences</taxon>
        <taxon>metagenomes</taxon>
        <taxon>ecological metagenomes</taxon>
    </lineage>
</organism>
<proteinExistence type="predicted"/>
<dbReference type="NCBIfam" id="TIGR00762">
    <property type="entry name" value="DegV"/>
    <property type="match status" value="1"/>
</dbReference>
<sequence length="319" mass="34654">MSMQNITICLIILIKFYTKVLYQYTVGTAHKFQQGVSKSHMTIKIVTDSTADLPADLVKNLGITVVPLYVHFGTEVFRDGVDINKETFFHRLIHGGIHPKTSQPSPEDFANVYRELAKDNTTGIVSIHISSKFSGTYQSAIEGAKLSGVSCPIEVIDSRLLSMGMGLIIKAAAVASRSGKKLGEIVEDCKNSIPKIKLMGFFDTLRYVQVGGRLGKAKILMGSLLGVKPVLTVADGEYQPCGRVRNTAKGLERLVEFAKTGKNIADFSVIHSTTPETAHKLADMLSDIFPKDQTILAQLGAVLGTHGGPGTLWVAYRES</sequence>
<dbReference type="InterPro" id="IPR043168">
    <property type="entry name" value="DegV_C"/>
</dbReference>
<dbReference type="PANTHER" id="PTHR33434">
    <property type="entry name" value="DEGV DOMAIN-CONTAINING PROTEIN DR_1986-RELATED"/>
    <property type="match status" value="1"/>
</dbReference>
<comment type="caution">
    <text evidence="2">The sequence shown here is derived from an EMBL/GenBank/DDBJ whole genome shotgun (WGS) entry which is preliminary data.</text>
</comment>
<reference evidence="2" key="1">
    <citation type="submission" date="2019-08" db="EMBL/GenBank/DDBJ databases">
        <authorList>
            <person name="Kucharzyk K."/>
            <person name="Murdoch R.W."/>
            <person name="Higgins S."/>
            <person name="Loffler F."/>
        </authorList>
    </citation>
    <scope>NUCLEOTIDE SEQUENCE</scope>
</reference>
<dbReference type="InterPro" id="IPR050270">
    <property type="entry name" value="DegV_domain_contain"/>
</dbReference>
<evidence type="ECO:0000313" key="2">
    <source>
        <dbReference type="EMBL" id="MPL77339.1"/>
    </source>
</evidence>
<dbReference type="PANTHER" id="PTHR33434:SF2">
    <property type="entry name" value="FATTY ACID-BINDING PROTEIN TM_1468"/>
    <property type="match status" value="1"/>
</dbReference>
<dbReference type="Gene3D" id="3.40.50.10170">
    <property type="match status" value="1"/>
</dbReference>
<dbReference type="Gene3D" id="3.30.1180.10">
    <property type="match status" value="1"/>
</dbReference>
<dbReference type="GO" id="GO:0008289">
    <property type="term" value="F:lipid binding"/>
    <property type="evidence" value="ECO:0007669"/>
    <property type="project" value="UniProtKB-KW"/>
</dbReference>
<dbReference type="Pfam" id="PF02645">
    <property type="entry name" value="DegV"/>
    <property type="match status" value="1"/>
</dbReference>